<evidence type="ECO:0000256" key="6">
    <source>
        <dbReference type="ARBA" id="ARBA00023136"/>
    </source>
</evidence>
<keyword evidence="3" id="KW-0812">Transmembrane</keyword>
<evidence type="ECO:0000313" key="12">
    <source>
        <dbReference type="EMBL" id="KAJ8315099.1"/>
    </source>
</evidence>
<dbReference type="InterPro" id="IPR001828">
    <property type="entry name" value="ANF_lig-bd_rcpt"/>
</dbReference>
<evidence type="ECO:0000256" key="9">
    <source>
        <dbReference type="ARBA" id="ARBA00023286"/>
    </source>
</evidence>
<dbReference type="Proteomes" id="UP001217089">
    <property type="component" value="Unassembled WGS sequence"/>
</dbReference>
<dbReference type="Gene3D" id="3.40.50.2300">
    <property type="match status" value="2"/>
</dbReference>
<keyword evidence="8" id="KW-0325">Glycoprotein</keyword>
<dbReference type="Gene3D" id="3.40.190.10">
    <property type="entry name" value="Periplasmic binding protein-like II"/>
    <property type="match status" value="1"/>
</dbReference>
<dbReference type="Pfam" id="PF10613">
    <property type="entry name" value="Lig_chan-Glu_bd"/>
    <property type="match status" value="1"/>
</dbReference>
<evidence type="ECO:0000256" key="1">
    <source>
        <dbReference type="ARBA" id="ARBA00004141"/>
    </source>
</evidence>
<evidence type="ECO:0000256" key="3">
    <source>
        <dbReference type="ARBA" id="ARBA00022692"/>
    </source>
</evidence>
<keyword evidence="10" id="KW-0407">Ion channel</keyword>
<dbReference type="InterPro" id="IPR028082">
    <property type="entry name" value="Peripla_BP_I"/>
</dbReference>
<evidence type="ECO:0000256" key="10">
    <source>
        <dbReference type="ARBA" id="ARBA00023303"/>
    </source>
</evidence>
<evidence type="ECO:0000259" key="11">
    <source>
        <dbReference type="SMART" id="SM00918"/>
    </source>
</evidence>
<dbReference type="InterPro" id="IPR015683">
    <property type="entry name" value="Ionotropic_Glu_rcpt"/>
</dbReference>
<keyword evidence="2" id="KW-0813">Transport</keyword>
<keyword evidence="5" id="KW-0406">Ion transport</keyword>
<keyword evidence="7" id="KW-0675">Receptor</keyword>
<evidence type="ECO:0000256" key="7">
    <source>
        <dbReference type="ARBA" id="ARBA00023170"/>
    </source>
</evidence>
<evidence type="ECO:0000313" key="13">
    <source>
        <dbReference type="Proteomes" id="UP001217089"/>
    </source>
</evidence>
<proteinExistence type="predicted"/>
<name>A0ABQ9FCP1_TEGGR</name>
<protein>
    <recommendedName>
        <fullName evidence="11">Ionotropic glutamate receptor L-glutamate and glycine-binding domain-containing protein</fullName>
    </recommendedName>
</protein>
<feature type="domain" description="Ionotropic glutamate receptor L-glutamate and glycine-binding" evidence="11">
    <location>
        <begin position="430"/>
        <end position="508"/>
    </location>
</feature>
<dbReference type="EMBL" id="JARBDR010000337">
    <property type="protein sequence ID" value="KAJ8315099.1"/>
    <property type="molecule type" value="Genomic_DNA"/>
</dbReference>
<dbReference type="InterPro" id="IPR019594">
    <property type="entry name" value="Glu/Gly-bd"/>
</dbReference>
<evidence type="ECO:0000256" key="8">
    <source>
        <dbReference type="ARBA" id="ARBA00023180"/>
    </source>
</evidence>
<evidence type="ECO:0000256" key="5">
    <source>
        <dbReference type="ARBA" id="ARBA00023065"/>
    </source>
</evidence>
<evidence type="ECO:0000256" key="4">
    <source>
        <dbReference type="ARBA" id="ARBA00022989"/>
    </source>
</evidence>
<comment type="subcellular location">
    <subcellularLocation>
        <location evidence="1">Membrane</location>
        <topology evidence="1">Multi-pass membrane protein</topology>
    </subcellularLocation>
</comment>
<dbReference type="PANTHER" id="PTHR18966">
    <property type="entry name" value="IONOTROPIC GLUTAMATE RECEPTOR"/>
    <property type="match status" value="1"/>
</dbReference>
<dbReference type="Pfam" id="PF01094">
    <property type="entry name" value="ANF_receptor"/>
    <property type="match status" value="1"/>
</dbReference>
<organism evidence="12 13">
    <name type="scientific">Tegillarca granosa</name>
    <name type="common">Malaysian cockle</name>
    <name type="synonym">Anadara granosa</name>
    <dbReference type="NCBI Taxonomy" id="220873"/>
    <lineage>
        <taxon>Eukaryota</taxon>
        <taxon>Metazoa</taxon>
        <taxon>Spiralia</taxon>
        <taxon>Lophotrochozoa</taxon>
        <taxon>Mollusca</taxon>
        <taxon>Bivalvia</taxon>
        <taxon>Autobranchia</taxon>
        <taxon>Pteriomorphia</taxon>
        <taxon>Arcoida</taxon>
        <taxon>Arcoidea</taxon>
        <taxon>Arcidae</taxon>
        <taxon>Tegillarca</taxon>
    </lineage>
</organism>
<reference evidence="12 13" key="1">
    <citation type="submission" date="2022-12" db="EMBL/GenBank/DDBJ databases">
        <title>Chromosome-level genome of Tegillarca granosa.</title>
        <authorList>
            <person name="Kim J."/>
        </authorList>
    </citation>
    <scope>NUCLEOTIDE SEQUENCE [LARGE SCALE GENOMIC DNA]</scope>
    <source>
        <strain evidence="12">Teg-2019</strain>
        <tissue evidence="12">Adductor muscle</tissue>
    </source>
</reference>
<keyword evidence="13" id="KW-1185">Reference proteome</keyword>
<evidence type="ECO:0000256" key="2">
    <source>
        <dbReference type="ARBA" id="ARBA00022448"/>
    </source>
</evidence>
<keyword evidence="4" id="KW-1133">Transmembrane helix</keyword>
<dbReference type="SMART" id="SM00918">
    <property type="entry name" value="Lig_chan-Glu_bd"/>
    <property type="match status" value="1"/>
</dbReference>
<sequence>MYAAETICLGFFFILTYTPTTSQLATTYRVASLFEEKYRNQELAFKHTIEKINLRGDIIKNAMLIYGTQNVKEQDSFEASKKVCREIKEGVAAIFGPVSRVSASHVQSICNSLNIPHVQAHWDPRENFNNLFSINLYPNYLKLSSAYLDIVRYWRWRSFTILYEDNDGLIRLQELLKASQGTPDSSPMKITIRKIDASVDNYVKMWKEMKARLEYKVIIDCHHTTAERLLLEAQKVCMVSDYNHFHFTTLDLGLVELEQFSHAGANITAFRLVDPTKPNVMHVTDDWVLEELNKRESPLQGQREIPTDVALMYDAVHLFARALHELLKAKDVTTQALSCSKDKKWTDGISLLNYMKTIDFEGLTGRVHYDNGKRTEFSLDVVELSGTGLLKVGTWDPRNKVNITTSNWKLPGEKPLANKTLRVVTVEDEPYTILKTKDRDPNHPYEGYCVDLLDMLSKRLGFNYTIYKSPKNEYGNCDKIPKNCKGPGKKDCEYEYKNCNGLVGELVDGKADIAVAGMTITYDREQVVDFT</sequence>
<dbReference type="SUPFAM" id="SSF53850">
    <property type="entry name" value="Periplasmic binding protein-like II"/>
    <property type="match status" value="1"/>
</dbReference>
<dbReference type="SUPFAM" id="SSF53822">
    <property type="entry name" value="Periplasmic binding protein-like I"/>
    <property type="match status" value="1"/>
</dbReference>
<dbReference type="CDD" id="cd06382">
    <property type="entry name" value="PBP1_iGluR_Kainate"/>
    <property type="match status" value="1"/>
</dbReference>
<keyword evidence="9" id="KW-1071">Ligand-gated ion channel</keyword>
<keyword evidence="6" id="KW-0472">Membrane</keyword>
<accession>A0ABQ9FCP1</accession>
<gene>
    <name evidence="12" type="ORF">KUTeg_007249</name>
</gene>
<comment type="caution">
    <text evidence="12">The sequence shown here is derived from an EMBL/GenBank/DDBJ whole genome shotgun (WGS) entry which is preliminary data.</text>
</comment>